<keyword evidence="2" id="KW-0119">Carbohydrate metabolism</keyword>
<protein>
    <submittedName>
        <fullName evidence="7">Glycosyl hydrolase</fullName>
    </submittedName>
</protein>
<dbReference type="InterPro" id="IPR008928">
    <property type="entry name" value="6-hairpin_glycosidase_sf"/>
</dbReference>
<evidence type="ECO:0000256" key="1">
    <source>
        <dbReference type="ARBA" id="ARBA00007072"/>
    </source>
</evidence>
<evidence type="ECO:0000259" key="5">
    <source>
        <dbReference type="Pfam" id="PF00759"/>
    </source>
</evidence>
<feature type="chain" id="PRO_5011780230" evidence="4">
    <location>
        <begin position="23"/>
        <end position="842"/>
    </location>
</feature>
<dbReference type="InterPro" id="IPR013783">
    <property type="entry name" value="Ig-like_fold"/>
</dbReference>
<evidence type="ECO:0000313" key="7">
    <source>
        <dbReference type="EMBL" id="ASG20596.1"/>
    </source>
</evidence>
<dbReference type="EMBL" id="CP022110">
    <property type="protein sequence ID" value="ASG20596.1"/>
    <property type="molecule type" value="Genomic_DNA"/>
</dbReference>
<keyword evidence="3" id="KW-0624">Polysaccharide degradation</keyword>
<evidence type="ECO:0000313" key="8">
    <source>
        <dbReference type="Proteomes" id="UP000197153"/>
    </source>
</evidence>
<gene>
    <name evidence="7" type="ORF">Y958_07085</name>
</gene>
<dbReference type="GO" id="GO:0000272">
    <property type="term" value="P:polysaccharide catabolic process"/>
    <property type="evidence" value="ECO:0007669"/>
    <property type="project" value="UniProtKB-KW"/>
</dbReference>
<evidence type="ECO:0000259" key="6">
    <source>
        <dbReference type="Pfam" id="PF02927"/>
    </source>
</evidence>
<comment type="similarity">
    <text evidence="1">Belongs to the glycosyl hydrolase 9 (cellulase E) family.</text>
</comment>
<dbReference type="CDD" id="cd02850">
    <property type="entry name" value="E_set_Cellulase_N"/>
    <property type="match status" value="1"/>
</dbReference>
<feature type="signal peptide" evidence="4">
    <location>
        <begin position="1"/>
        <end position="22"/>
    </location>
</feature>
<dbReference type="InterPro" id="IPR004197">
    <property type="entry name" value="Cellulase_Ig-like"/>
</dbReference>
<dbReference type="Pfam" id="PF02927">
    <property type="entry name" value="CelD_N"/>
    <property type="match status" value="1"/>
</dbReference>
<name>A0A248JPY5_9PROT</name>
<evidence type="ECO:0000256" key="2">
    <source>
        <dbReference type="ARBA" id="ARBA00023277"/>
    </source>
</evidence>
<dbReference type="GO" id="GO:0008810">
    <property type="term" value="F:cellulase activity"/>
    <property type="evidence" value="ECO:0007669"/>
    <property type="project" value="InterPro"/>
</dbReference>
<feature type="domain" description="Cellulase Ig-like" evidence="6">
    <location>
        <begin position="273"/>
        <end position="354"/>
    </location>
</feature>
<feature type="domain" description="Glycoside hydrolase family 9" evidence="5">
    <location>
        <begin position="367"/>
        <end position="800"/>
    </location>
</feature>
<evidence type="ECO:0000256" key="4">
    <source>
        <dbReference type="SAM" id="SignalP"/>
    </source>
</evidence>
<organism evidence="7 8">
    <name type="scientific">Nitrospirillum viridazoti CBAmc</name>
    <dbReference type="NCBI Taxonomy" id="1441467"/>
    <lineage>
        <taxon>Bacteria</taxon>
        <taxon>Pseudomonadati</taxon>
        <taxon>Pseudomonadota</taxon>
        <taxon>Alphaproteobacteria</taxon>
        <taxon>Rhodospirillales</taxon>
        <taxon>Azospirillaceae</taxon>
        <taxon>Nitrospirillum</taxon>
        <taxon>Nitrospirillum viridazoti</taxon>
    </lineage>
</organism>
<dbReference type="InterPro" id="IPR014756">
    <property type="entry name" value="Ig_E-set"/>
</dbReference>
<reference evidence="7 8" key="1">
    <citation type="submission" date="2017-06" db="EMBL/GenBank/DDBJ databases">
        <title>Complete genome sequence of Nitrospirillum amazonense strain CBAmC, an endophytic nitrogen-fixing and plant growth-promoting bacterium, isolated from sugarcane.</title>
        <authorList>
            <person name="Schwab S."/>
            <person name="dos Santos Teixeira K.R."/>
            <person name="Simoes Araujo J.L."/>
            <person name="Soares Vidal M."/>
            <person name="Borges de Freitas H.R."/>
            <person name="Rivello Crivelaro A.L."/>
            <person name="Bueno de Camargo Nunes A."/>
            <person name="dos Santos C.M."/>
            <person name="Palmeira da Silva Rosa D."/>
            <person name="da Silva Padilha D."/>
            <person name="da Silva E."/>
            <person name="Araujo Terra L."/>
            <person name="Soares Mendes V."/>
            <person name="Farinelli L."/>
            <person name="Magalhaes Cruz L."/>
            <person name="Baldani J.I."/>
        </authorList>
    </citation>
    <scope>NUCLEOTIDE SEQUENCE [LARGE SCALE GENOMIC DNA]</scope>
    <source>
        <strain evidence="7 8">CBAmC</strain>
    </source>
</reference>
<dbReference type="SUPFAM" id="SSF48208">
    <property type="entry name" value="Six-hairpin glycosidases"/>
    <property type="match status" value="1"/>
</dbReference>
<dbReference type="Gene3D" id="2.60.40.10">
    <property type="entry name" value="Immunoglobulins"/>
    <property type="match status" value="1"/>
</dbReference>
<dbReference type="AlphaFoldDB" id="A0A248JPY5"/>
<dbReference type="KEGG" id="nao:Y958_07085"/>
<keyword evidence="4" id="KW-0732">Signal</keyword>
<proteinExistence type="inferred from homology"/>
<keyword evidence="8" id="KW-1185">Reference proteome</keyword>
<accession>A0A248JPY5</accession>
<dbReference type="Gene3D" id="1.50.10.10">
    <property type="match status" value="1"/>
</dbReference>
<sequence>MRAVWFAAALAIQPWLIQSCLAATPPAVAGSPKTPGGGLTVSPNETLEMQGLSVIVDQMHFHPVFRDEKNAGIQIVLHGERIATDGAVRLNPTPEQWDPVPAFVKRERGPGPDQLTVYSNFPEQGFSYRLVITPEGTGFRVAVNMDQPLPAEYVGKAAFSLDFLPTSYFGKTYVLGASSGLFPRNPAGPMAKDGSGDPLPLASGGSSIVLAPEDPLTRVAITSDTSPLALYDARNRAQNGWFVVRALIPAGKTTDAIVWHVHPNVIKNWVRDPVVAFNQAGYTPDRAKVATVELDPHMKAPKDIQLVRIGADGSQAVALKGTIKPWGKWLRYDYATFDFSSVRTPGIYAISYAGHLFNPFRIAPDAYDHIWQPSLDTYLAEQMDHIAVREQYRAWQGLSHIDDARQAAPNIHHFDGYKMGPHLDSPFKPGEHIPGLNVGGWQDAGDYDIQTSDNAWVVRDLVRARELFGMDWDEDTIDEAARQVEIRKPDGIPDVLQQIRHGTLQLLAQYKVFGHAIVGIIEPTLKEYTHLGDAGSQTDRLIYDPKLGPNESNGTYSGVPDDRWAFTSDVPADDYHVAGALAAASRVLGEIDPDLAAQALAAAKVMWANQQDPSDRMDRPERGDWNPADLIDMAAFSATVDLVITTKGADPLYTNKLKSLLPTIKQRFAFLGGMATLALPYMDADYRAQLTQAVTEAKAAIDAEAAKTPFGVPVAMGTWAGSGQVAGFGTNMYLLHKAFPGIIGTQYTLDALDYVLGRHPATNLSLVSTVGTESKMIAYTHNRADYSTVPGAMVPGVLVIKPDFPEQKVAWPFLWFENESTVATTTSYILAANAGIMVTKGQ</sequence>
<dbReference type="PROSITE" id="PS51257">
    <property type="entry name" value="PROKAR_LIPOPROTEIN"/>
    <property type="match status" value="1"/>
</dbReference>
<evidence type="ECO:0000256" key="3">
    <source>
        <dbReference type="ARBA" id="ARBA00023326"/>
    </source>
</evidence>
<dbReference type="InterPro" id="IPR001701">
    <property type="entry name" value="Glyco_hydro_9"/>
</dbReference>
<dbReference type="Proteomes" id="UP000197153">
    <property type="component" value="Chromosome 1"/>
</dbReference>
<dbReference type="SUPFAM" id="SSF81296">
    <property type="entry name" value="E set domains"/>
    <property type="match status" value="1"/>
</dbReference>
<dbReference type="Pfam" id="PF00759">
    <property type="entry name" value="Glyco_hydro_9"/>
    <property type="match status" value="1"/>
</dbReference>
<dbReference type="InterPro" id="IPR012341">
    <property type="entry name" value="6hp_glycosidase-like_sf"/>
</dbReference>
<keyword evidence="7" id="KW-0378">Hydrolase</keyword>